<dbReference type="EMBL" id="LXQA010981505">
    <property type="protein sequence ID" value="MCI79791.1"/>
    <property type="molecule type" value="Genomic_DNA"/>
</dbReference>
<keyword evidence="2" id="KW-1185">Reference proteome</keyword>
<organism evidence="1 2">
    <name type="scientific">Trifolium medium</name>
    <dbReference type="NCBI Taxonomy" id="97028"/>
    <lineage>
        <taxon>Eukaryota</taxon>
        <taxon>Viridiplantae</taxon>
        <taxon>Streptophyta</taxon>
        <taxon>Embryophyta</taxon>
        <taxon>Tracheophyta</taxon>
        <taxon>Spermatophyta</taxon>
        <taxon>Magnoliopsida</taxon>
        <taxon>eudicotyledons</taxon>
        <taxon>Gunneridae</taxon>
        <taxon>Pentapetalae</taxon>
        <taxon>rosids</taxon>
        <taxon>fabids</taxon>
        <taxon>Fabales</taxon>
        <taxon>Fabaceae</taxon>
        <taxon>Papilionoideae</taxon>
        <taxon>50 kb inversion clade</taxon>
        <taxon>NPAAA clade</taxon>
        <taxon>Hologalegina</taxon>
        <taxon>IRL clade</taxon>
        <taxon>Trifolieae</taxon>
        <taxon>Trifolium</taxon>
    </lineage>
</organism>
<dbReference type="AlphaFoldDB" id="A0A392UY22"/>
<evidence type="ECO:0000313" key="2">
    <source>
        <dbReference type="Proteomes" id="UP000265520"/>
    </source>
</evidence>
<accession>A0A392UY22</accession>
<feature type="non-terminal residue" evidence="1">
    <location>
        <position position="63"/>
    </location>
</feature>
<protein>
    <submittedName>
        <fullName evidence="1">CC-NBS-LRR resistance protein</fullName>
    </submittedName>
</protein>
<evidence type="ECO:0000313" key="1">
    <source>
        <dbReference type="EMBL" id="MCI79791.1"/>
    </source>
</evidence>
<reference evidence="1 2" key="1">
    <citation type="journal article" date="2018" name="Front. Plant Sci.">
        <title>Red Clover (Trifolium pratense) and Zigzag Clover (T. medium) - A Picture of Genomic Similarities and Differences.</title>
        <authorList>
            <person name="Dluhosova J."/>
            <person name="Istvanek J."/>
            <person name="Nedelnik J."/>
            <person name="Repkova J."/>
        </authorList>
    </citation>
    <scope>NUCLEOTIDE SEQUENCE [LARGE SCALE GENOMIC DNA]</scope>
    <source>
        <strain evidence="2">cv. 10/8</strain>
        <tissue evidence="1">Leaf</tissue>
    </source>
</reference>
<sequence>MERLPFLKSVTIRDLHELEVIYYEEPLFSESFFPSLEKLSFIDCHELRGWSRMRDDVNDDDDS</sequence>
<comment type="caution">
    <text evidence="1">The sequence shown here is derived from an EMBL/GenBank/DDBJ whole genome shotgun (WGS) entry which is preliminary data.</text>
</comment>
<name>A0A392UY22_9FABA</name>
<proteinExistence type="predicted"/>
<dbReference type="Proteomes" id="UP000265520">
    <property type="component" value="Unassembled WGS sequence"/>
</dbReference>